<evidence type="ECO:0000256" key="5">
    <source>
        <dbReference type="ARBA" id="ARBA00023277"/>
    </source>
</evidence>
<evidence type="ECO:0008006" key="9">
    <source>
        <dbReference type="Google" id="ProtNLM"/>
    </source>
</evidence>
<dbReference type="CDD" id="cd10802">
    <property type="entry name" value="YdjC_TTHB029_like"/>
    <property type="match status" value="1"/>
</dbReference>
<dbReference type="GO" id="GO:0046872">
    <property type="term" value="F:metal ion binding"/>
    <property type="evidence" value="ECO:0007669"/>
    <property type="project" value="UniProtKB-KW"/>
</dbReference>
<feature type="signal peptide" evidence="6">
    <location>
        <begin position="1"/>
        <end position="20"/>
    </location>
</feature>
<dbReference type="InterPro" id="IPR006879">
    <property type="entry name" value="YdjC-like"/>
</dbReference>
<evidence type="ECO:0000256" key="4">
    <source>
        <dbReference type="ARBA" id="ARBA00022842"/>
    </source>
</evidence>
<gene>
    <name evidence="7" type="ORF">HLUCCX10_05860</name>
</gene>
<proteinExistence type="predicted"/>
<keyword evidence="3" id="KW-0378">Hydrolase</keyword>
<evidence type="ECO:0000256" key="1">
    <source>
        <dbReference type="ARBA" id="ARBA00001946"/>
    </source>
</evidence>
<keyword evidence="2" id="KW-0479">Metal-binding</keyword>
<name>A0A0P7YHM2_9BACT</name>
<feature type="chain" id="PRO_5006146345" description="ChbG/HpnK family deacetylase" evidence="6">
    <location>
        <begin position="21"/>
        <end position="313"/>
    </location>
</feature>
<reference evidence="7 8" key="1">
    <citation type="submission" date="2015-09" db="EMBL/GenBank/DDBJ databases">
        <title>Identification and resolution of microdiversity through metagenomic sequencing of parallel consortia.</title>
        <authorList>
            <person name="Nelson W.C."/>
            <person name="Romine M.F."/>
            <person name="Lindemann S.R."/>
        </authorList>
    </citation>
    <scope>NUCLEOTIDE SEQUENCE [LARGE SCALE GENOMIC DNA]</scope>
    <source>
        <strain evidence="7">HL-49</strain>
    </source>
</reference>
<dbReference type="Proteomes" id="UP000050421">
    <property type="component" value="Unassembled WGS sequence"/>
</dbReference>
<accession>A0A0P7YHM2</accession>
<dbReference type="SUPFAM" id="SSF88713">
    <property type="entry name" value="Glycoside hydrolase/deacetylase"/>
    <property type="match status" value="1"/>
</dbReference>
<dbReference type="PANTHER" id="PTHR31609:SF1">
    <property type="entry name" value="CARBOHYDRATE DEACETYLASE"/>
    <property type="match status" value="1"/>
</dbReference>
<dbReference type="OrthoDB" id="9774177at2"/>
<dbReference type="PATRIC" id="fig|1305737.6.peg.1835"/>
<dbReference type="Gene3D" id="3.20.20.370">
    <property type="entry name" value="Glycoside hydrolase/deacetylase"/>
    <property type="match status" value="1"/>
</dbReference>
<keyword evidence="6" id="KW-0732">Signal</keyword>
<evidence type="ECO:0000313" key="8">
    <source>
        <dbReference type="Proteomes" id="UP000050421"/>
    </source>
</evidence>
<organism evidence="7 8">
    <name type="scientific">Algoriphagus marincola HL-49</name>
    <dbReference type="NCBI Taxonomy" id="1305737"/>
    <lineage>
        <taxon>Bacteria</taxon>
        <taxon>Pseudomonadati</taxon>
        <taxon>Bacteroidota</taxon>
        <taxon>Cytophagia</taxon>
        <taxon>Cytophagales</taxon>
        <taxon>Cyclobacteriaceae</taxon>
        <taxon>Algoriphagus</taxon>
    </lineage>
</organism>
<dbReference type="AlphaFoldDB" id="A0A0P7YHM2"/>
<keyword evidence="5" id="KW-0119">Carbohydrate metabolism</keyword>
<evidence type="ECO:0000256" key="3">
    <source>
        <dbReference type="ARBA" id="ARBA00022801"/>
    </source>
</evidence>
<comment type="cofactor">
    <cofactor evidence="1">
        <name>Mg(2+)</name>
        <dbReference type="ChEBI" id="CHEBI:18420"/>
    </cofactor>
</comment>
<evidence type="ECO:0000256" key="6">
    <source>
        <dbReference type="SAM" id="SignalP"/>
    </source>
</evidence>
<dbReference type="GO" id="GO:0016787">
    <property type="term" value="F:hydrolase activity"/>
    <property type="evidence" value="ECO:0007669"/>
    <property type="project" value="UniProtKB-KW"/>
</dbReference>
<dbReference type="InterPro" id="IPR011330">
    <property type="entry name" value="Glyco_hydro/deAcase_b/a-brl"/>
</dbReference>
<protein>
    <recommendedName>
        <fullName evidence="9">ChbG/HpnK family deacetylase</fullName>
    </recommendedName>
</protein>
<dbReference type="GO" id="GO:0005975">
    <property type="term" value="P:carbohydrate metabolic process"/>
    <property type="evidence" value="ECO:0007669"/>
    <property type="project" value="InterPro"/>
</dbReference>
<evidence type="ECO:0000256" key="2">
    <source>
        <dbReference type="ARBA" id="ARBA00022723"/>
    </source>
</evidence>
<comment type="caution">
    <text evidence="7">The sequence shown here is derived from an EMBL/GenBank/DDBJ whole genome shotgun (WGS) entry which is preliminary data.</text>
</comment>
<dbReference type="eggNOG" id="COG3394">
    <property type="taxonomic scope" value="Bacteria"/>
</dbReference>
<dbReference type="EMBL" id="LJXT01000027">
    <property type="protein sequence ID" value="KPQ18031.1"/>
    <property type="molecule type" value="Genomic_DNA"/>
</dbReference>
<dbReference type="GO" id="GO:0019213">
    <property type="term" value="F:deacetylase activity"/>
    <property type="evidence" value="ECO:0007669"/>
    <property type="project" value="TreeGrafter"/>
</dbReference>
<evidence type="ECO:0000313" key="7">
    <source>
        <dbReference type="EMBL" id="KPQ18031.1"/>
    </source>
</evidence>
<sequence length="313" mass="35030">MKKIPLLLVLLGLVPFSAFCQSLQEKLGYPKDSKLLIIHGDDVGVSHSQNKATFEAIKNGLVTSTSMMVPAAWSSEVAVMTKEIRDPDIGIHITLTNEWLHYNWGPEVGKSNAPGLANPLGHMYPTCVEVSEHASPEEVEMEVRAQIESAKSLGIDITHLDSHMGCMFFGRPEYLKIYVKLALEYEIPAMLNQQILQSLILPNKPLFEGLNVDKLPVIDQIIMADEAAYESGMEEFYTQALKNLPAGVHVLLIHLAFDDEEMNAVTAGHDSFHAPWRQADYDFFTSEKAKNLIEKEGIKLITWREIGKVMRDL</sequence>
<keyword evidence="4" id="KW-0460">Magnesium</keyword>
<dbReference type="STRING" id="1305737.GCA_000526355_02841"/>
<dbReference type="PANTHER" id="PTHR31609">
    <property type="entry name" value="YDJC DEACETYLASE FAMILY MEMBER"/>
    <property type="match status" value="1"/>
</dbReference>
<dbReference type="Pfam" id="PF04794">
    <property type="entry name" value="YdjC"/>
    <property type="match status" value="1"/>
</dbReference>